<evidence type="ECO:0000313" key="2">
    <source>
        <dbReference type="EMBL" id="MDI6448574.1"/>
    </source>
</evidence>
<keyword evidence="1" id="KW-1133">Transmembrane helix</keyword>
<proteinExistence type="predicted"/>
<reference evidence="2" key="1">
    <citation type="submission" date="2023-05" db="EMBL/GenBank/DDBJ databases">
        <title>Anaerotaeda fermentans gen. nov., sp. nov., a novel anaerobic planctomycete of the new family within the order Sedimentisphaerales isolated from Taman Peninsula, Russia.</title>
        <authorList>
            <person name="Khomyakova M.A."/>
            <person name="Merkel A.Y."/>
            <person name="Slobodkin A.I."/>
        </authorList>
    </citation>
    <scope>NUCLEOTIDE SEQUENCE</scope>
    <source>
        <strain evidence="2">M17dextr</strain>
    </source>
</reference>
<dbReference type="NCBIfam" id="TIGR02532">
    <property type="entry name" value="IV_pilin_GFxxxE"/>
    <property type="match status" value="1"/>
</dbReference>
<keyword evidence="1" id="KW-0812">Transmembrane</keyword>
<dbReference type="Pfam" id="PF07963">
    <property type="entry name" value="N_methyl"/>
    <property type="match status" value="1"/>
</dbReference>
<dbReference type="EMBL" id="JASCXX010000005">
    <property type="protein sequence ID" value="MDI6448574.1"/>
    <property type="molecule type" value="Genomic_DNA"/>
</dbReference>
<organism evidence="2 3">
    <name type="scientific">Anaerobaca lacustris</name>
    <dbReference type="NCBI Taxonomy" id="3044600"/>
    <lineage>
        <taxon>Bacteria</taxon>
        <taxon>Pseudomonadati</taxon>
        <taxon>Planctomycetota</taxon>
        <taxon>Phycisphaerae</taxon>
        <taxon>Sedimentisphaerales</taxon>
        <taxon>Anaerobacaceae</taxon>
        <taxon>Anaerobaca</taxon>
    </lineage>
</organism>
<dbReference type="PANTHER" id="PTHR30093">
    <property type="entry name" value="GENERAL SECRETION PATHWAY PROTEIN G"/>
    <property type="match status" value="1"/>
</dbReference>
<keyword evidence="3" id="KW-1185">Reference proteome</keyword>
<accession>A0AAW6TWC8</accession>
<dbReference type="PANTHER" id="PTHR30093:SF2">
    <property type="entry name" value="TYPE II SECRETION SYSTEM PROTEIN H"/>
    <property type="match status" value="1"/>
</dbReference>
<protein>
    <submittedName>
        <fullName evidence="2">Type II secretion system protein</fullName>
    </submittedName>
</protein>
<dbReference type="InterPro" id="IPR012902">
    <property type="entry name" value="N_methyl_site"/>
</dbReference>
<name>A0AAW6TWC8_9BACT</name>
<comment type="caution">
    <text evidence="2">The sequence shown here is derived from an EMBL/GenBank/DDBJ whole genome shotgun (WGS) entry which is preliminary data.</text>
</comment>
<dbReference type="AlphaFoldDB" id="A0AAW6TWC8"/>
<evidence type="ECO:0000256" key="1">
    <source>
        <dbReference type="SAM" id="Phobius"/>
    </source>
</evidence>
<dbReference type="RefSeq" id="WP_349243985.1">
    <property type="nucleotide sequence ID" value="NZ_JASCXX010000005.1"/>
</dbReference>
<dbReference type="SUPFAM" id="SSF54523">
    <property type="entry name" value="Pili subunits"/>
    <property type="match status" value="1"/>
</dbReference>
<keyword evidence="1" id="KW-0472">Membrane</keyword>
<dbReference type="Gene3D" id="3.30.700.10">
    <property type="entry name" value="Glycoprotein, Type 4 Pilin"/>
    <property type="match status" value="1"/>
</dbReference>
<dbReference type="InterPro" id="IPR045584">
    <property type="entry name" value="Pilin-like"/>
</dbReference>
<evidence type="ECO:0000313" key="3">
    <source>
        <dbReference type="Proteomes" id="UP001431776"/>
    </source>
</evidence>
<gene>
    <name evidence="2" type="ORF">QJ522_05925</name>
</gene>
<sequence length="314" mass="36168">MVYKTVVAQAGTIRSLHDLDVDGTTEWNDRDWGLGMTMETKNERAFTLIELLVVIATIAVLLGILMPALGKARQAAQRITCAAHQRGFGLAFQAYLQDNDYWSHWGPNRGFWYTPNPRNPEAATIMNDKNELFAYWGIAYYPYAQNMDLFHCPSSRFQLQTWNSVEDAEIYRWAHFGLNGFAANRNLSKIKSPGEMIVIQDHFEQKLDNNGDMLHIRPGEPWNLPQWRNHDKFPDALLEIFRHSRTSWTVKAEAPWDPQGTGFSNTLWLDGHVSAIQQTRGEDVPARWYTGDRRDGSQSCWVGNSEEEARRLRY</sequence>
<dbReference type="Proteomes" id="UP001431776">
    <property type="component" value="Unassembled WGS sequence"/>
</dbReference>
<feature type="transmembrane region" description="Helical" evidence="1">
    <location>
        <begin position="45"/>
        <end position="69"/>
    </location>
</feature>